<organism evidence="1 2">
    <name type="scientific">Trametes sanguinea</name>
    <dbReference type="NCBI Taxonomy" id="158606"/>
    <lineage>
        <taxon>Eukaryota</taxon>
        <taxon>Fungi</taxon>
        <taxon>Dikarya</taxon>
        <taxon>Basidiomycota</taxon>
        <taxon>Agaricomycotina</taxon>
        <taxon>Agaricomycetes</taxon>
        <taxon>Polyporales</taxon>
        <taxon>Polyporaceae</taxon>
        <taxon>Trametes</taxon>
    </lineage>
</organism>
<comment type="caution">
    <text evidence="1">The sequence shown here is derived from an EMBL/GenBank/DDBJ whole genome shotgun (WGS) entry which is preliminary data.</text>
</comment>
<accession>A0ACC1PIH6</accession>
<evidence type="ECO:0000313" key="2">
    <source>
        <dbReference type="Proteomes" id="UP001144978"/>
    </source>
</evidence>
<sequence>MRTFARTTCTRYETRELEREAEARVRREEKRRGGPAPDRHRKVVQFSTIKTFKYHSLQHYPEAIPEFGTLDGYNSQVAELEHRHAKHYYVRTNKIEYTGQIADHQRRESILRAIRTKDGYTPRHERLRAQRKAARNQPRTQPSGPAYDDREDDLPSSDPLNHYSISQSSRLPLYLSNWLAENDDDPATENFMPQLHSHLLARIYGHIQDPTLAHVDGVEVHNNRIYRHKVLRLNYTAYNMRREQDTINPHAHADVMTLAPGGSEHPFC</sequence>
<reference evidence="1" key="1">
    <citation type="submission" date="2022-08" db="EMBL/GenBank/DDBJ databases">
        <title>Genome Sequence of Pycnoporus sanguineus.</title>
        <authorList>
            <person name="Buettner E."/>
        </authorList>
    </citation>
    <scope>NUCLEOTIDE SEQUENCE</scope>
    <source>
        <strain evidence="1">CG-C14</strain>
    </source>
</reference>
<name>A0ACC1PIH6_9APHY</name>
<dbReference type="Proteomes" id="UP001144978">
    <property type="component" value="Unassembled WGS sequence"/>
</dbReference>
<proteinExistence type="predicted"/>
<evidence type="ECO:0000313" key="1">
    <source>
        <dbReference type="EMBL" id="KAJ2992352.1"/>
    </source>
</evidence>
<protein>
    <submittedName>
        <fullName evidence="1">Uncharacterized protein</fullName>
    </submittedName>
</protein>
<dbReference type="EMBL" id="JANSHE010002386">
    <property type="protein sequence ID" value="KAJ2992352.1"/>
    <property type="molecule type" value="Genomic_DNA"/>
</dbReference>
<gene>
    <name evidence="1" type="ORF">NUW54_g7957</name>
</gene>
<keyword evidence="2" id="KW-1185">Reference proteome</keyword>